<sequence length="82" mass="8336">MATASGERSAGQSLIVERDDILGGMPCVSGTRVPAMTIVAELRAGASPAEILDGYPSLPVDAVEAVSRWAQTRGIPLGPSAS</sequence>
<evidence type="ECO:0000313" key="1">
    <source>
        <dbReference type="EMBL" id="MBT9293005.1"/>
    </source>
</evidence>
<dbReference type="EMBL" id="JAHHZF010000018">
    <property type="protein sequence ID" value="MBT9293005.1"/>
    <property type="molecule type" value="Genomic_DNA"/>
</dbReference>
<dbReference type="InterPro" id="IPR009057">
    <property type="entry name" value="Homeodomain-like_sf"/>
</dbReference>
<dbReference type="InterPro" id="IPR036388">
    <property type="entry name" value="WH-like_DNA-bd_sf"/>
</dbReference>
<evidence type="ECO:0000313" key="2">
    <source>
        <dbReference type="Proteomes" id="UP000766595"/>
    </source>
</evidence>
<reference evidence="1 2" key="1">
    <citation type="submission" date="2021-06" db="EMBL/GenBank/DDBJ databases">
        <authorList>
            <person name="Grouzdev D.S."/>
            <person name="Koziaeva V."/>
        </authorList>
    </citation>
    <scope>NUCLEOTIDE SEQUENCE [LARGE SCALE GENOMIC DNA]</scope>
    <source>
        <strain evidence="1 2">22</strain>
    </source>
</reference>
<proteinExistence type="predicted"/>
<dbReference type="AlphaFoldDB" id="A0A947D953"/>
<dbReference type="InterPro" id="IPR007367">
    <property type="entry name" value="DUF433"/>
</dbReference>
<dbReference type="Pfam" id="PF04255">
    <property type="entry name" value="DUF433"/>
    <property type="match status" value="1"/>
</dbReference>
<accession>A0A947D953</accession>
<comment type="caution">
    <text evidence="1">The sequence shown here is derived from an EMBL/GenBank/DDBJ whole genome shotgun (WGS) entry which is preliminary data.</text>
</comment>
<protein>
    <submittedName>
        <fullName evidence="1">DUF433 domain-containing protein</fullName>
    </submittedName>
</protein>
<organism evidence="1 2">
    <name type="scientific">Prosthecodimorpha staleyi</name>
    <dbReference type="NCBI Taxonomy" id="2840188"/>
    <lineage>
        <taxon>Bacteria</taxon>
        <taxon>Pseudomonadati</taxon>
        <taxon>Pseudomonadota</taxon>
        <taxon>Alphaproteobacteria</taxon>
        <taxon>Hyphomicrobiales</taxon>
        <taxon>Ancalomicrobiaceae</taxon>
        <taxon>Prosthecodimorpha</taxon>
    </lineage>
</organism>
<name>A0A947D953_9HYPH</name>
<dbReference type="Proteomes" id="UP000766595">
    <property type="component" value="Unassembled WGS sequence"/>
</dbReference>
<dbReference type="Gene3D" id="1.10.10.10">
    <property type="entry name" value="Winged helix-like DNA-binding domain superfamily/Winged helix DNA-binding domain"/>
    <property type="match status" value="1"/>
</dbReference>
<keyword evidence="2" id="KW-1185">Reference proteome</keyword>
<dbReference type="SUPFAM" id="SSF46689">
    <property type="entry name" value="Homeodomain-like"/>
    <property type="match status" value="1"/>
</dbReference>
<gene>
    <name evidence="1" type="ORF">KL771_26320</name>
</gene>
<dbReference type="RefSeq" id="WP_261971505.1">
    <property type="nucleotide sequence ID" value="NZ_JAHHZF010000018.1"/>
</dbReference>